<dbReference type="GO" id="GO:0005524">
    <property type="term" value="F:ATP binding"/>
    <property type="evidence" value="ECO:0007669"/>
    <property type="project" value="UniProtKB-KW"/>
</dbReference>
<dbReference type="PROSITE" id="PS50929">
    <property type="entry name" value="ABC_TM1F"/>
    <property type="match status" value="1"/>
</dbReference>
<dbReference type="Proteomes" id="UP000290189">
    <property type="component" value="Unassembled WGS sequence"/>
</dbReference>
<reference evidence="12 14" key="1">
    <citation type="submission" date="2015-02" db="EMBL/GenBank/DDBJ databases">
        <authorList>
            <person name="Chooi Y.-H."/>
        </authorList>
    </citation>
    <scope>NUCLEOTIDE SEQUENCE [LARGE SCALE GENOMIC DNA]</scope>
    <source>
        <strain evidence="12">E3</strain>
    </source>
</reference>
<dbReference type="AlphaFoldDB" id="A0A0G4IX72"/>
<dbReference type="FunFam" id="3.40.50.300:FF:000287">
    <property type="entry name" value="Multidrug ABC transporter ATP-binding protein"/>
    <property type="match status" value="1"/>
</dbReference>
<dbReference type="InterPro" id="IPR036640">
    <property type="entry name" value="ABC1_TM_sf"/>
</dbReference>
<evidence type="ECO:0000313" key="13">
    <source>
        <dbReference type="EMBL" id="SPR02060.1"/>
    </source>
</evidence>
<dbReference type="GO" id="GO:0005743">
    <property type="term" value="C:mitochondrial inner membrane"/>
    <property type="evidence" value="ECO:0007669"/>
    <property type="project" value="TreeGrafter"/>
</dbReference>
<dbReference type="InterPro" id="IPR027417">
    <property type="entry name" value="P-loop_NTPase"/>
</dbReference>
<evidence type="ECO:0000256" key="4">
    <source>
        <dbReference type="ARBA" id="ARBA00022741"/>
    </source>
</evidence>
<keyword evidence="13" id="KW-0496">Mitochondrion</keyword>
<dbReference type="InterPro" id="IPR003593">
    <property type="entry name" value="AAA+_ATPase"/>
</dbReference>
<dbReference type="Pfam" id="PF00664">
    <property type="entry name" value="ABC_membrane"/>
    <property type="match status" value="1"/>
</dbReference>
<evidence type="ECO:0000256" key="7">
    <source>
        <dbReference type="ARBA" id="ARBA00023136"/>
    </source>
</evidence>
<dbReference type="Gene3D" id="3.40.50.300">
    <property type="entry name" value="P-loop containing nucleotide triphosphate hydrolases"/>
    <property type="match status" value="1"/>
</dbReference>
<keyword evidence="3 9" id="KW-0812">Transmembrane</keyword>
<dbReference type="STRING" id="37360.A0A0G4IX72"/>
<evidence type="ECO:0000256" key="5">
    <source>
        <dbReference type="ARBA" id="ARBA00022840"/>
    </source>
</evidence>
<keyword evidence="6 9" id="KW-1133">Transmembrane helix</keyword>
<accession>A0A0G4IX72</accession>
<dbReference type="PROSITE" id="PS00211">
    <property type="entry name" value="ABC_TRANSPORTER_1"/>
    <property type="match status" value="1"/>
</dbReference>
<dbReference type="InterPro" id="IPR017871">
    <property type="entry name" value="ABC_transporter-like_CS"/>
</dbReference>
<feature type="transmembrane region" description="Helical" evidence="9">
    <location>
        <begin position="223"/>
        <end position="242"/>
    </location>
</feature>
<comment type="similarity">
    <text evidence="8">Belongs to the ABC transporter superfamily. ABCB family. Heavy Metal importer (TC 3.A.1.210) subfamily.</text>
</comment>
<dbReference type="InterPro" id="IPR003439">
    <property type="entry name" value="ABC_transporter-like_ATP-bd"/>
</dbReference>
<dbReference type="CDD" id="cd18582">
    <property type="entry name" value="ABC_6TM_ATM1_ABCB7"/>
    <property type="match status" value="1"/>
</dbReference>
<dbReference type="GO" id="GO:0140359">
    <property type="term" value="F:ABC-type transporter activity"/>
    <property type="evidence" value="ECO:0007669"/>
    <property type="project" value="InterPro"/>
</dbReference>
<evidence type="ECO:0000256" key="8">
    <source>
        <dbReference type="ARBA" id="ARBA00024363"/>
    </source>
</evidence>
<keyword evidence="4" id="KW-0547">Nucleotide-binding</keyword>
<evidence type="ECO:0000256" key="9">
    <source>
        <dbReference type="SAM" id="Phobius"/>
    </source>
</evidence>
<evidence type="ECO:0000256" key="1">
    <source>
        <dbReference type="ARBA" id="ARBA00004225"/>
    </source>
</evidence>
<dbReference type="EMBL" id="OVEO01000020">
    <property type="protein sequence ID" value="SPR02060.1"/>
    <property type="molecule type" value="Genomic_DNA"/>
</dbReference>
<feature type="domain" description="ABC transmembrane type-1" evidence="11">
    <location>
        <begin position="78"/>
        <end position="366"/>
    </location>
</feature>
<gene>
    <name evidence="12" type="ORF">PBRA_007586</name>
    <name evidence="13" type="ORF">PLBR_LOCUS9275</name>
</gene>
<dbReference type="Pfam" id="PF00005">
    <property type="entry name" value="ABC_tran"/>
    <property type="match status" value="1"/>
</dbReference>
<feature type="transmembrane region" description="Helical" evidence="9">
    <location>
        <begin position="304"/>
        <end position="328"/>
    </location>
</feature>
<dbReference type="PROSITE" id="PS50893">
    <property type="entry name" value="ABC_TRANSPORTER_2"/>
    <property type="match status" value="1"/>
</dbReference>
<evidence type="ECO:0000259" key="11">
    <source>
        <dbReference type="PROSITE" id="PS50929"/>
    </source>
</evidence>
<geneLocation type="mitochondrion" evidence="13"/>
<evidence type="ECO:0000256" key="6">
    <source>
        <dbReference type="ARBA" id="ARBA00022989"/>
    </source>
</evidence>
<comment type="subcellular location">
    <subcellularLocation>
        <location evidence="1">Mitochondrion membrane</location>
        <topology evidence="1">Multi-pass membrane protein</topology>
    </subcellularLocation>
</comment>
<dbReference type="GO" id="GO:0016887">
    <property type="term" value="F:ATP hydrolysis activity"/>
    <property type="evidence" value="ECO:0007669"/>
    <property type="project" value="InterPro"/>
</dbReference>
<dbReference type="OMA" id="VFHIIPI"/>
<evidence type="ECO:0000259" key="10">
    <source>
        <dbReference type="PROSITE" id="PS50893"/>
    </source>
</evidence>
<name>A0A0G4IX72_PLABS</name>
<protein>
    <submittedName>
        <fullName evidence="12">Uncharacterized protein</fullName>
    </submittedName>
</protein>
<keyword evidence="7 9" id="KW-0472">Membrane</keyword>
<evidence type="ECO:0000256" key="3">
    <source>
        <dbReference type="ARBA" id="ARBA00022692"/>
    </source>
</evidence>
<dbReference type="OrthoDB" id="6500128at2759"/>
<dbReference type="PANTHER" id="PTHR24221:SF402">
    <property type="entry name" value="IRON-SULFUR CLUSTERS TRANSPORTER ABCB7, MITOCHONDRIAL"/>
    <property type="match status" value="1"/>
</dbReference>
<evidence type="ECO:0000313" key="14">
    <source>
        <dbReference type="Proteomes" id="UP000039324"/>
    </source>
</evidence>
<feature type="transmembrane region" description="Helical" evidence="9">
    <location>
        <begin position="197"/>
        <end position="217"/>
    </location>
</feature>
<dbReference type="InterPro" id="IPR039421">
    <property type="entry name" value="Type_1_exporter"/>
</dbReference>
<organism evidence="12 14">
    <name type="scientific">Plasmodiophora brassicae</name>
    <name type="common">Clubroot disease agent</name>
    <dbReference type="NCBI Taxonomy" id="37360"/>
    <lineage>
        <taxon>Eukaryota</taxon>
        <taxon>Sar</taxon>
        <taxon>Rhizaria</taxon>
        <taxon>Endomyxa</taxon>
        <taxon>Phytomyxea</taxon>
        <taxon>Plasmodiophorida</taxon>
        <taxon>Plasmodiophoridae</taxon>
        <taxon>Plasmodiophora</taxon>
    </lineage>
</organism>
<dbReference type="SMART" id="SM00382">
    <property type="entry name" value="AAA"/>
    <property type="match status" value="1"/>
</dbReference>
<proteinExistence type="inferred from homology"/>
<dbReference type="SUPFAM" id="SSF90123">
    <property type="entry name" value="ABC transporter transmembrane region"/>
    <property type="match status" value="1"/>
</dbReference>
<keyword evidence="5" id="KW-0067">ATP-binding</keyword>
<dbReference type="Gene3D" id="1.20.1560.10">
    <property type="entry name" value="ABC transporter type 1, transmembrane domain"/>
    <property type="match status" value="1"/>
</dbReference>
<keyword evidence="2" id="KW-0813">Transport</keyword>
<dbReference type="Proteomes" id="UP000039324">
    <property type="component" value="Unassembled WGS sequence"/>
</dbReference>
<evidence type="ECO:0000313" key="12">
    <source>
        <dbReference type="EMBL" id="CEO99852.1"/>
    </source>
</evidence>
<dbReference type="SUPFAM" id="SSF52540">
    <property type="entry name" value="P-loop containing nucleoside triphosphate hydrolases"/>
    <property type="match status" value="1"/>
</dbReference>
<dbReference type="InterPro" id="IPR011527">
    <property type="entry name" value="ABC1_TM_dom"/>
</dbReference>
<reference evidence="13 15" key="2">
    <citation type="submission" date="2018-03" db="EMBL/GenBank/DDBJ databases">
        <authorList>
            <person name="Fogelqvist J."/>
        </authorList>
    </citation>
    <scope>NUCLEOTIDE SEQUENCE [LARGE SCALE GENOMIC DNA]</scope>
</reference>
<sequence>MMMRDPVSGWRRASTITLVARRRTPVAVVRGRCLVTVPTRAPSAPEDTRPEASSTSILLNLGRTIWKHNDAGMRARVLTSLGLLIGAKIVNVQVPFLLKDAIDSLNIAVESGTIHTAVPIAAIIGYGVARSGAALLSELRTAVFAKVGHNTMRVVALDAFRHLHSLDLRFHLSRNTGALSRTIDRGQRGIELILRSLLFNVVPTIFEIGLVAWLLGTKCGSDYAAVTALTVGSYTAFTIAVTQWRTQFRRQMNQTDNEANSKAVDSLINYETVKFFNNEDLECKRYDESLAGYQKAALKTSTSLSLLNFGQGAIFSLGMTGMMVLAAYDIGRGSLTLGDLVMVNSLLFQLSVPLNFVGSVYRDVKQSLIDIEAMNALQAVEPAVTDSPTAKPLQLTKGEVSFNDVHFSYDQRTIFDGLTFTVPAGKSVAVVGASGGGKSTLLRLLYRFYDPSSGSITIDGQDLRGVTLDSLRRVIGVVPQDTVLFNESLYFNIAYGNPLSSAEDVYNAASAAQVHADKMPHGFNTVVGERGLKLSGGEKQRVAIARMMLKDAPIVFCDEATSALDTHTESQILMSLKSLTAGRTSIFIAHRLSTVVDCDRIIVIQGGRVVESGTHAELLAQPESLYRSLWNAQQRSSAAASGS</sequence>
<evidence type="ECO:0000313" key="15">
    <source>
        <dbReference type="Proteomes" id="UP000290189"/>
    </source>
</evidence>
<evidence type="ECO:0000256" key="2">
    <source>
        <dbReference type="ARBA" id="ARBA00022448"/>
    </source>
</evidence>
<keyword evidence="14" id="KW-1185">Reference proteome</keyword>
<feature type="domain" description="ABC transporter" evidence="10">
    <location>
        <begin position="400"/>
        <end position="631"/>
    </location>
</feature>
<dbReference type="PANTHER" id="PTHR24221">
    <property type="entry name" value="ATP-BINDING CASSETTE SUB-FAMILY B"/>
    <property type="match status" value="1"/>
</dbReference>
<dbReference type="EMBL" id="CDSF01000094">
    <property type="protein sequence ID" value="CEO99852.1"/>
    <property type="molecule type" value="Genomic_DNA"/>
</dbReference>
<dbReference type="GO" id="GO:0006879">
    <property type="term" value="P:intracellular iron ion homeostasis"/>
    <property type="evidence" value="ECO:0007669"/>
    <property type="project" value="TreeGrafter"/>
</dbReference>